<feature type="region of interest" description="Disordered" evidence="13">
    <location>
        <begin position="91"/>
        <end position="120"/>
    </location>
</feature>
<evidence type="ECO:0000256" key="6">
    <source>
        <dbReference type="ARBA" id="ARBA00022692"/>
    </source>
</evidence>
<dbReference type="RefSeq" id="WP_003805595.1">
    <property type="nucleotide sequence ID" value="NZ_CP159279.1"/>
</dbReference>
<comment type="catalytic activity">
    <reaction evidence="12">
        <text>NAD(+) + NADPH + H(+)(in) = NADH + NADP(+) + H(+)(out)</text>
        <dbReference type="Rhea" id="RHEA:47992"/>
        <dbReference type="ChEBI" id="CHEBI:15378"/>
        <dbReference type="ChEBI" id="CHEBI:57540"/>
        <dbReference type="ChEBI" id="CHEBI:57783"/>
        <dbReference type="ChEBI" id="CHEBI:57945"/>
        <dbReference type="ChEBI" id="CHEBI:58349"/>
        <dbReference type="EC" id="7.1.1.1"/>
    </reaction>
</comment>
<feature type="compositionally biased region" description="Basic and acidic residues" evidence="13">
    <location>
        <begin position="111"/>
        <end position="120"/>
    </location>
</feature>
<evidence type="ECO:0000256" key="9">
    <source>
        <dbReference type="ARBA" id="ARBA00022989"/>
    </source>
</evidence>
<name>A0AAU8EM64_9MICC</name>
<proteinExistence type="predicted"/>
<feature type="domain" description="NAD(P) transhydrogenase alpha subunit C-terminal" evidence="15">
    <location>
        <begin position="7"/>
        <end position="89"/>
    </location>
</feature>
<comment type="subcellular location">
    <subcellularLocation>
        <location evidence="2">Cell inner membrane</location>
        <topology evidence="2">Multi-pass membrane protein</topology>
    </subcellularLocation>
</comment>
<keyword evidence="7" id="KW-0521">NADP</keyword>
<dbReference type="GO" id="GO:0005886">
    <property type="term" value="C:plasma membrane"/>
    <property type="evidence" value="ECO:0007669"/>
    <property type="project" value="UniProtKB-SubCell"/>
</dbReference>
<comment type="function">
    <text evidence="1">The transhydrogenation between NADH and NADP is coupled to respiration and ATP hydrolysis and functions as a proton pump across the membrane.</text>
</comment>
<evidence type="ECO:0000256" key="1">
    <source>
        <dbReference type="ARBA" id="ARBA00003943"/>
    </source>
</evidence>
<gene>
    <name evidence="16" type="ORF">ABRP34_13265</name>
</gene>
<dbReference type="AlphaFoldDB" id="A0AAU8EM64"/>
<evidence type="ECO:0000259" key="15">
    <source>
        <dbReference type="Pfam" id="PF12769"/>
    </source>
</evidence>
<evidence type="ECO:0000256" key="12">
    <source>
        <dbReference type="ARBA" id="ARBA00048202"/>
    </source>
</evidence>
<keyword evidence="10" id="KW-0520">NAD</keyword>
<dbReference type="GO" id="GO:0050661">
    <property type="term" value="F:NADP binding"/>
    <property type="evidence" value="ECO:0007669"/>
    <property type="project" value="TreeGrafter"/>
</dbReference>
<dbReference type="EC" id="7.1.1.1" evidence="3"/>
<dbReference type="GO" id="GO:0006740">
    <property type="term" value="P:NADPH regeneration"/>
    <property type="evidence" value="ECO:0007669"/>
    <property type="project" value="TreeGrafter"/>
</dbReference>
<organism evidence="16">
    <name type="scientific">Arthrobacter sp. K5</name>
    <dbReference type="NCBI Taxonomy" id="2839623"/>
    <lineage>
        <taxon>Bacteria</taxon>
        <taxon>Bacillati</taxon>
        <taxon>Actinomycetota</taxon>
        <taxon>Actinomycetes</taxon>
        <taxon>Micrococcales</taxon>
        <taxon>Micrococcaceae</taxon>
        <taxon>Arthrobacter</taxon>
    </lineage>
</organism>
<evidence type="ECO:0000256" key="2">
    <source>
        <dbReference type="ARBA" id="ARBA00004429"/>
    </source>
</evidence>
<dbReference type="Pfam" id="PF12769">
    <property type="entry name" value="PNTB_4TM"/>
    <property type="match status" value="1"/>
</dbReference>
<keyword evidence="8" id="KW-1278">Translocase</keyword>
<feature type="transmembrane region" description="Helical" evidence="14">
    <location>
        <begin position="58"/>
        <end position="81"/>
    </location>
</feature>
<keyword evidence="4" id="KW-1003">Cell membrane</keyword>
<keyword evidence="11 14" id="KW-0472">Membrane</keyword>
<dbReference type="PANTHER" id="PTHR10160">
    <property type="entry name" value="NAD(P) TRANSHYDROGENASE"/>
    <property type="match status" value="1"/>
</dbReference>
<protein>
    <recommendedName>
        <fullName evidence="3">proton-translocating NAD(P)(+) transhydrogenase</fullName>
        <ecNumber evidence="3">7.1.1.1</ecNumber>
    </recommendedName>
</protein>
<dbReference type="GO" id="GO:0008750">
    <property type="term" value="F:proton-translocating NAD(P)+ transhydrogenase activity"/>
    <property type="evidence" value="ECO:0007669"/>
    <property type="project" value="UniProtKB-EC"/>
</dbReference>
<keyword evidence="9 14" id="KW-1133">Transmembrane helix</keyword>
<dbReference type="InterPro" id="IPR024605">
    <property type="entry name" value="NADP_transhyd_a_C"/>
</dbReference>
<evidence type="ECO:0000256" key="10">
    <source>
        <dbReference type="ARBA" id="ARBA00023027"/>
    </source>
</evidence>
<sequence>MDGISLLTITVLAVFVGFEVVSKVSSTLHTPLMSGANAIHGIILVGAIIVAGQATHPWVLAVALLAVVLATANLVGGFVVTDRMLEMFRGRKEKPAKPAPGVGAPGVAQPETKENTEATR</sequence>
<feature type="compositionally biased region" description="Low complexity" evidence="13">
    <location>
        <begin position="99"/>
        <end position="108"/>
    </location>
</feature>
<keyword evidence="6 14" id="KW-0812">Transmembrane</keyword>
<accession>A0AAU8EM64</accession>
<dbReference type="PANTHER" id="PTHR10160:SF19">
    <property type="entry name" value="PROTON-TRANSLOCATING NAD(P)(+) TRANSHYDROGENASE"/>
    <property type="match status" value="1"/>
</dbReference>
<evidence type="ECO:0000256" key="14">
    <source>
        <dbReference type="SAM" id="Phobius"/>
    </source>
</evidence>
<evidence type="ECO:0000313" key="16">
    <source>
        <dbReference type="EMBL" id="XCH09822.1"/>
    </source>
</evidence>
<evidence type="ECO:0000256" key="5">
    <source>
        <dbReference type="ARBA" id="ARBA00022519"/>
    </source>
</evidence>
<evidence type="ECO:0000256" key="4">
    <source>
        <dbReference type="ARBA" id="ARBA00022475"/>
    </source>
</evidence>
<evidence type="ECO:0000256" key="3">
    <source>
        <dbReference type="ARBA" id="ARBA00012943"/>
    </source>
</evidence>
<evidence type="ECO:0000256" key="7">
    <source>
        <dbReference type="ARBA" id="ARBA00022857"/>
    </source>
</evidence>
<feature type="transmembrane region" description="Helical" evidence="14">
    <location>
        <begin position="34"/>
        <end position="52"/>
    </location>
</feature>
<reference evidence="16" key="1">
    <citation type="submission" date="2024-06" db="EMBL/GenBank/DDBJ databases">
        <title>Biodegradation of dimethachlon by Arthrobacter sp. K5: mechanistic insights and ecological implications.</title>
        <authorList>
            <person name="Hu S."/>
            <person name="Lu P."/>
        </authorList>
    </citation>
    <scope>NUCLEOTIDE SEQUENCE</scope>
    <source>
        <strain evidence="16">K5</strain>
    </source>
</reference>
<evidence type="ECO:0000256" key="13">
    <source>
        <dbReference type="SAM" id="MobiDB-lite"/>
    </source>
</evidence>
<evidence type="ECO:0000256" key="8">
    <source>
        <dbReference type="ARBA" id="ARBA00022967"/>
    </source>
</evidence>
<feature type="transmembrane region" description="Helical" evidence="14">
    <location>
        <begin position="6"/>
        <end position="22"/>
    </location>
</feature>
<evidence type="ECO:0000256" key="11">
    <source>
        <dbReference type="ARBA" id="ARBA00023136"/>
    </source>
</evidence>
<dbReference type="EMBL" id="CP159279">
    <property type="protein sequence ID" value="XCH09822.1"/>
    <property type="molecule type" value="Genomic_DNA"/>
</dbReference>
<keyword evidence="5" id="KW-0997">Cell inner membrane</keyword>